<dbReference type="Proteomes" id="UP001433071">
    <property type="component" value="Unassembled WGS sequence"/>
</dbReference>
<feature type="transmembrane region" description="Helical" evidence="1">
    <location>
        <begin position="80"/>
        <end position="100"/>
    </location>
</feature>
<comment type="caution">
    <text evidence="2">The sequence shown here is derived from an EMBL/GenBank/DDBJ whole genome shotgun (WGS) entry which is preliminary data.</text>
</comment>
<reference evidence="2 3" key="1">
    <citation type="journal article" date="2024" name="Proc. Natl. Acad. Sci. U.S.A.">
        <title>The evolutionary genomics of adaptation to stress in wild rhizobium bacteria.</title>
        <authorList>
            <person name="Kehlet-Delgado H."/>
            <person name="Montoya A.P."/>
            <person name="Jensen K.T."/>
            <person name="Wendlandt C.E."/>
            <person name="Dexheimer C."/>
            <person name="Roberts M."/>
            <person name="Torres Martinez L."/>
            <person name="Friesen M.L."/>
            <person name="Griffitts J.S."/>
            <person name="Porter S.S."/>
        </authorList>
    </citation>
    <scope>NUCLEOTIDE SEQUENCE [LARGE SCALE GENOMIC DNA]</scope>
    <source>
        <strain evidence="2 3">M0641</strain>
    </source>
</reference>
<feature type="transmembrane region" description="Helical" evidence="1">
    <location>
        <begin position="120"/>
        <end position="145"/>
    </location>
</feature>
<protein>
    <submittedName>
        <fullName evidence="2">O-antigen ligase family protein</fullName>
    </submittedName>
</protein>
<proteinExistence type="predicted"/>
<dbReference type="RefSeq" id="WP_352559349.1">
    <property type="nucleotide sequence ID" value="NZ_JAMYQB010000014.1"/>
</dbReference>
<keyword evidence="1" id="KW-1133">Transmembrane helix</keyword>
<evidence type="ECO:0000313" key="2">
    <source>
        <dbReference type="EMBL" id="MER9405931.1"/>
    </source>
</evidence>
<keyword evidence="1" id="KW-0812">Transmembrane</keyword>
<keyword evidence="3" id="KW-1185">Reference proteome</keyword>
<dbReference type="GO" id="GO:0016874">
    <property type="term" value="F:ligase activity"/>
    <property type="evidence" value="ECO:0007669"/>
    <property type="project" value="UniProtKB-KW"/>
</dbReference>
<evidence type="ECO:0000313" key="3">
    <source>
        <dbReference type="Proteomes" id="UP001433071"/>
    </source>
</evidence>
<name>A0ABV1Z1S0_9HYPH</name>
<keyword evidence="2" id="KW-0436">Ligase</keyword>
<sequence>MSDEEQVPFNEFPEEAKRILTSTENFRLIVNEIQTRTKEKTEYLVSGSRALLVAHGAGLVTGVQILSQNSNDNITGIGKICAIFCVGFLCAMTANFFAFYALEEASARYWEKEENNSFRTYLWCAGLPLVASIVILFMTVMHIGATLSSM</sequence>
<organism evidence="2 3">
    <name type="scientific">Mesorhizobium caraganae</name>
    <dbReference type="NCBI Taxonomy" id="483206"/>
    <lineage>
        <taxon>Bacteria</taxon>
        <taxon>Pseudomonadati</taxon>
        <taxon>Pseudomonadota</taxon>
        <taxon>Alphaproteobacteria</taxon>
        <taxon>Hyphomicrobiales</taxon>
        <taxon>Phyllobacteriaceae</taxon>
        <taxon>Mesorhizobium</taxon>
    </lineage>
</organism>
<evidence type="ECO:0000256" key="1">
    <source>
        <dbReference type="SAM" id="Phobius"/>
    </source>
</evidence>
<gene>
    <name evidence="2" type="ORF">NKI36_18040</name>
</gene>
<accession>A0ABV1Z1S0</accession>
<keyword evidence="1" id="KW-0472">Membrane</keyword>
<dbReference type="EMBL" id="JAMYQB010000014">
    <property type="protein sequence ID" value="MER9405931.1"/>
    <property type="molecule type" value="Genomic_DNA"/>
</dbReference>